<dbReference type="GO" id="GO:0008270">
    <property type="term" value="F:zinc ion binding"/>
    <property type="evidence" value="ECO:0007669"/>
    <property type="project" value="UniProtKB-KW"/>
</dbReference>
<evidence type="ECO:0000256" key="6">
    <source>
        <dbReference type="ARBA" id="ARBA00023242"/>
    </source>
</evidence>
<gene>
    <name evidence="8" type="ORF">K469DRAFT_671488</name>
</gene>
<dbReference type="EMBL" id="ML994653">
    <property type="protein sequence ID" value="KAF2181345.1"/>
    <property type="molecule type" value="Genomic_DNA"/>
</dbReference>
<dbReference type="GO" id="GO:0000981">
    <property type="term" value="F:DNA-binding transcription factor activity, RNA polymerase II-specific"/>
    <property type="evidence" value="ECO:0007669"/>
    <property type="project" value="InterPro"/>
</dbReference>
<name>A0A6A6DQT3_9PEZI</name>
<feature type="domain" description="Xylanolytic transcriptional activator regulatory" evidence="7">
    <location>
        <begin position="338"/>
        <end position="472"/>
    </location>
</feature>
<dbReference type="GO" id="GO:0000978">
    <property type="term" value="F:RNA polymerase II cis-regulatory region sequence-specific DNA binding"/>
    <property type="evidence" value="ECO:0007669"/>
    <property type="project" value="InterPro"/>
</dbReference>
<dbReference type="GO" id="GO:0000785">
    <property type="term" value="C:chromatin"/>
    <property type="evidence" value="ECO:0007669"/>
    <property type="project" value="TreeGrafter"/>
</dbReference>
<keyword evidence="9" id="KW-1185">Reference proteome</keyword>
<dbReference type="InterPro" id="IPR007219">
    <property type="entry name" value="XnlR_reg_dom"/>
</dbReference>
<dbReference type="PANTHER" id="PTHR40626:SF3">
    <property type="entry name" value="TRANSCRIPTION FACTOR WITH C2H2 AND ZN(2)-CYS(6) DNA BINDING DOMAIN (EUROFUNG)-RELATED"/>
    <property type="match status" value="1"/>
</dbReference>
<evidence type="ECO:0000256" key="5">
    <source>
        <dbReference type="ARBA" id="ARBA00022833"/>
    </source>
</evidence>
<dbReference type="Gene3D" id="3.30.160.60">
    <property type="entry name" value="Classic Zinc Finger"/>
    <property type="match status" value="1"/>
</dbReference>
<evidence type="ECO:0000256" key="2">
    <source>
        <dbReference type="ARBA" id="ARBA00022723"/>
    </source>
</evidence>
<keyword evidence="3" id="KW-0677">Repeat</keyword>
<evidence type="ECO:0000313" key="9">
    <source>
        <dbReference type="Proteomes" id="UP000800200"/>
    </source>
</evidence>
<protein>
    <recommendedName>
        <fullName evidence="7">Xylanolytic transcriptional activator regulatory domain-containing protein</fullName>
    </recommendedName>
</protein>
<dbReference type="PANTHER" id="PTHR40626">
    <property type="entry name" value="MIP31509P"/>
    <property type="match status" value="1"/>
</dbReference>
<organism evidence="8 9">
    <name type="scientific">Zopfia rhizophila CBS 207.26</name>
    <dbReference type="NCBI Taxonomy" id="1314779"/>
    <lineage>
        <taxon>Eukaryota</taxon>
        <taxon>Fungi</taxon>
        <taxon>Dikarya</taxon>
        <taxon>Ascomycota</taxon>
        <taxon>Pezizomycotina</taxon>
        <taxon>Dothideomycetes</taxon>
        <taxon>Dothideomycetes incertae sedis</taxon>
        <taxon>Zopfiaceae</taxon>
        <taxon>Zopfia</taxon>
    </lineage>
</organism>
<dbReference type="InterPro" id="IPR051059">
    <property type="entry name" value="VerF-like"/>
</dbReference>
<evidence type="ECO:0000256" key="1">
    <source>
        <dbReference type="ARBA" id="ARBA00004123"/>
    </source>
</evidence>
<dbReference type="GO" id="GO:0005634">
    <property type="term" value="C:nucleus"/>
    <property type="evidence" value="ECO:0007669"/>
    <property type="project" value="UniProtKB-SubCell"/>
</dbReference>
<dbReference type="Pfam" id="PF04082">
    <property type="entry name" value="Fungal_trans"/>
    <property type="match status" value="1"/>
</dbReference>
<dbReference type="InterPro" id="IPR036236">
    <property type="entry name" value="Znf_C2H2_sf"/>
</dbReference>
<keyword evidence="2" id="KW-0479">Metal-binding</keyword>
<dbReference type="InterPro" id="IPR036864">
    <property type="entry name" value="Zn2-C6_fun-type_DNA-bd_sf"/>
</dbReference>
<comment type="subcellular location">
    <subcellularLocation>
        <location evidence="1">Nucleus</location>
    </subcellularLocation>
</comment>
<proteinExistence type="predicted"/>
<dbReference type="CDD" id="cd00067">
    <property type="entry name" value="GAL4"/>
    <property type="match status" value="1"/>
</dbReference>
<reference evidence="8" key="1">
    <citation type="journal article" date="2020" name="Stud. Mycol.">
        <title>101 Dothideomycetes genomes: a test case for predicting lifestyles and emergence of pathogens.</title>
        <authorList>
            <person name="Haridas S."/>
            <person name="Albert R."/>
            <person name="Binder M."/>
            <person name="Bloem J."/>
            <person name="Labutti K."/>
            <person name="Salamov A."/>
            <person name="Andreopoulos B."/>
            <person name="Baker S."/>
            <person name="Barry K."/>
            <person name="Bills G."/>
            <person name="Bluhm B."/>
            <person name="Cannon C."/>
            <person name="Castanera R."/>
            <person name="Culley D."/>
            <person name="Daum C."/>
            <person name="Ezra D."/>
            <person name="Gonzalez J."/>
            <person name="Henrissat B."/>
            <person name="Kuo A."/>
            <person name="Liang C."/>
            <person name="Lipzen A."/>
            <person name="Lutzoni F."/>
            <person name="Magnuson J."/>
            <person name="Mondo S."/>
            <person name="Nolan M."/>
            <person name="Ohm R."/>
            <person name="Pangilinan J."/>
            <person name="Park H.-J."/>
            <person name="Ramirez L."/>
            <person name="Alfaro M."/>
            <person name="Sun H."/>
            <person name="Tritt A."/>
            <person name="Yoshinaga Y."/>
            <person name="Zwiers L.-H."/>
            <person name="Turgeon B."/>
            <person name="Goodwin S."/>
            <person name="Spatafora J."/>
            <person name="Crous P."/>
            <person name="Grigoriev I."/>
        </authorList>
    </citation>
    <scope>NUCLEOTIDE SEQUENCE</scope>
    <source>
        <strain evidence="8">CBS 207.26</strain>
    </source>
</reference>
<keyword evidence="5" id="KW-0862">Zinc</keyword>
<dbReference type="InterPro" id="IPR001138">
    <property type="entry name" value="Zn2Cys6_DnaBD"/>
</dbReference>
<evidence type="ECO:0000256" key="4">
    <source>
        <dbReference type="ARBA" id="ARBA00022771"/>
    </source>
</evidence>
<evidence type="ECO:0000313" key="8">
    <source>
        <dbReference type="EMBL" id="KAF2181345.1"/>
    </source>
</evidence>
<sequence>MDTHLHIPPKPFVCVFCQKPFNRNDALKRHWKTCKIRLEQALDVPQVPSKSRGRRPKACDRCCRLKRACTSTHPCGPCVSKRKTCTYARIRPGVTEHEAGGEECLQDDSYLSPGFQLNNPEFTFDCNAMGIDFDCPVQAEICDLTMPSDLVLEVSCDSINAGCGVSLDNWNVPWVLGEEFALAESLIRRPTELDINALIMFPFLGNFTKTSGLISSFECGSREWRLAVTQESCKLALERESLSLQMAPEPRAYQWTEYIHGLDYSPPSIGIGSSFDTIDSNVGDDYISLLLKTHDIVAQIRELTVRKPRGSTITTTWSQSLEAMCYDFFSLLSVKKFLDLFWSCWYPNWPAIHKPSFVIGESSSILLAAMVIIGACLSPCDRDCALANVWFNTVEEKVFNDDIWSQGSSLAWQDAKQRGRRNAQLEILQAAYCVCLYQTWEGCKESKRRVRRHRYSAITGVSELFFDGCIGRVRFLSQSAANLAIRKASTRYRPLLSHSENR</sequence>
<dbReference type="Proteomes" id="UP000800200">
    <property type="component" value="Unassembled WGS sequence"/>
</dbReference>
<dbReference type="SUPFAM" id="SSF57701">
    <property type="entry name" value="Zn2/Cys6 DNA-binding domain"/>
    <property type="match status" value="1"/>
</dbReference>
<dbReference type="OrthoDB" id="654211at2759"/>
<keyword evidence="6" id="KW-0539">Nucleus</keyword>
<evidence type="ECO:0000256" key="3">
    <source>
        <dbReference type="ARBA" id="ARBA00022737"/>
    </source>
</evidence>
<accession>A0A6A6DQT3</accession>
<keyword evidence="4" id="KW-0863">Zinc-finger</keyword>
<dbReference type="AlphaFoldDB" id="A0A6A6DQT3"/>
<evidence type="ECO:0000259" key="7">
    <source>
        <dbReference type="Pfam" id="PF04082"/>
    </source>
</evidence>
<dbReference type="SUPFAM" id="SSF57667">
    <property type="entry name" value="beta-beta-alpha zinc fingers"/>
    <property type="match status" value="1"/>
</dbReference>
<dbReference type="GO" id="GO:0006351">
    <property type="term" value="P:DNA-templated transcription"/>
    <property type="evidence" value="ECO:0007669"/>
    <property type="project" value="InterPro"/>
</dbReference>